<protein>
    <recommendedName>
        <fullName evidence="3">Lipoprotein</fullName>
    </recommendedName>
</protein>
<name>A0A6I6L5M2_9SPHN</name>
<sequence>MKRGALTLIALMISGCSVPRMIEPHCGRPSDVWVPAESIPSPHQIVEHKIEVTHSGHVLLNEAAIDTQGLEAFLAQEERKRPMLPYLYFDFDAHADCVVVKETRALIERSGICREGYCITGDDGEYPPRE</sequence>
<keyword evidence="2" id="KW-1185">Reference proteome</keyword>
<organism evidence="1 2">
    <name type="scientific">Sphingorhabdus lacus</name>
    <dbReference type="NCBI Taxonomy" id="392610"/>
    <lineage>
        <taxon>Bacteria</taxon>
        <taxon>Pseudomonadati</taxon>
        <taxon>Pseudomonadota</taxon>
        <taxon>Alphaproteobacteria</taxon>
        <taxon>Sphingomonadales</taxon>
        <taxon>Sphingomonadaceae</taxon>
        <taxon>Sphingorhabdus</taxon>
    </lineage>
</organism>
<evidence type="ECO:0000313" key="1">
    <source>
        <dbReference type="EMBL" id="QGY81089.1"/>
    </source>
</evidence>
<reference evidence="2" key="1">
    <citation type="submission" date="2019-01" db="EMBL/GenBank/DDBJ databases">
        <title>Sphingorhabdus lacus sp.nov., isolated from an oligotrophic freshwater lake.</title>
        <authorList>
            <person name="Park M."/>
        </authorList>
    </citation>
    <scope>NUCLEOTIDE SEQUENCE [LARGE SCALE GENOMIC DNA]</scope>
    <source>
        <strain evidence="2">IMCC1753</strain>
    </source>
</reference>
<dbReference type="AlphaFoldDB" id="A0A6I6L5M2"/>
<evidence type="ECO:0008006" key="3">
    <source>
        <dbReference type="Google" id="ProtNLM"/>
    </source>
</evidence>
<dbReference type="Proteomes" id="UP000428803">
    <property type="component" value="Chromosome"/>
</dbReference>
<dbReference type="KEGG" id="slaa:EUU25_10955"/>
<gene>
    <name evidence="1" type="ORF">EUU25_10955</name>
</gene>
<accession>A0A6I6L5M2</accession>
<proteinExistence type="predicted"/>
<dbReference type="OrthoDB" id="322908at2"/>
<dbReference type="PROSITE" id="PS51257">
    <property type="entry name" value="PROKAR_LIPOPROTEIN"/>
    <property type="match status" value="1"/>
</dbReference>
<dbReference type="EMBL" id="CP035733">
    <property type="protein sequence ID" value="QGY81089.1"/>
    <property type="molecule type" value="Genomic_DNA"/>
</dbReference>
<dbReference type="RefSeq" id="WP_158900942.1">
    <property type="nucleotide sequence ID" value="NZ_CP035733.1"/>
</dbReference>
<evidence type="ECO:0000313" key="2">
    <source>
        <dbReference type="Proteomes" id="UP000428803"/>
    </source>
</evidence>